<name>A0ABU3GTA8_9SPHI</name>
<keyword evidence="1" id="KW-0812">Transmembrane</keyword>
<keyword evidence="3" id="KW-1185">Reference proteome</keyword>
<evidence type="ECO:0008006" key="4">
    <source>
        <dbReference type="Google" id="ProtNLM"/>
    </source>
</evidence>
<keyword evidence="1" id="KW-1133">Transmembrane helix</keyword>
<feature type="transmembrane region" description="Helical" evidence="1">
    <location>
        <begin position="185"/>
        <end position="204"/>
    </location>
</feature>
<feature type="transmembrane region" description="Helical" evidence="1">
    <location>
        <begin position="110"/>
        <end position="136"/>
    </location>
</feature>
<dbReference type="RefSeq" id="WP_311949568.1">
    <property type="nucleotide sequence ID" value="NZ_JAVLVU010000001.1"/>
</dbReference>
<dbReference type="Pfam" id="PF12730">
    <property type="entry name" value="ABC2_membrane_4"/>
    <property type="match status" value="1"/>
</dbReference>
<feature type="transmembrane region" description="Helical" evidence="1">
    <location>
        <begin position="240"/>
        <end position="258"/>
    </location>
</feature>
<gene>
    <name evidence="2" type="ORF">QE417_001952</name>
</gene>
<feature type="transmembrane region" description="Helical" evidence="1">
    <location>
        <begin position="61"/>
        <end position="82"/>
    </location>
</feature>
<evidence type="ECO:0000313" key="2">
    <source>
        <dbReference type="EMBL" id="MDT3402880.1"/>
    </source>
</evidence>
<dbReference type="EMBL" id="JAVLVU010000001">
    <property type="protein sequence ID" value="MDT3402880.1"/>
    <property type="molecule type" value="Genomic_DNA"/>
</dbReference>
<feature type="transmembrane region" description="Helical" evidence="1">
    <location>
        <begin position="21"/>
        <end position="41"/>
    </location>
</feature>
<dbReference type="Proteomes" id="UP001258315">
    <property type="component" value="Unassembled WGS sequence"/>
</dbReference>
<evidence type="ECO:0000256" key="1">
    <source>
        <dbReference type="SAM" id="Phobius"/>
    </source>
</evidence>
<feature type="transmembrane region" description="Helical" evidence="1">
    <location>
        <begin position="156"/>
        <end position="178"/>
    </location>
</feature>
<dbReference type="PANTHER" id="PTHR37305">
    <property type="entry name" value="INTEGRAL MEMBRANE PROTEIN-RELATED"/>
    <property type="match status" value="1"/>
</dbReference>
<accession>A0ABU3GTA8</accession>
<sequence>MKGFLLSLQSEFYKSRKTLGFWGSILLPLLITFFVAVGFYFNADKVAAFPSEKLWGQFAGIPLAVMGSLLLPMYIVFIGYSVNAIEHKSDTWKTLFTLPIPKWSIYTAKYLYAVILVLITLTLFFVLTIGFGNLLGNIQPKLKFGGYHMESTLFQVYAKLFLASQGIIALQFLMGLLWKDFLKPMGIGFVGTIAGIILTGPAHWKYAYILPYAQPLLSIMGIGNRKIRPNETPDFLTNEVWISLVIAAVVYVAGYFIVERRSIK</sequence>
<dbReference type="PANTHER" id="PTHR37305:SF1">
    <property type="entry name" value="MEMBRANE PROTEIN"/>
    <property type="match status" value="1"/>
</dbReference>
<comment type="caution">
    <text evidence="2">The sequence shown here is derived from an EMBL/GenBank/DDBJ whole genome shotgun (WGS) entry which is preliminary data.</text>
</comment>
<reference evidence="3" key="1">
    <citation type="submission" date="2023-07" db="EMBL/GenBank/DDBJ databases">
        <title>Functional and genomic diversity of the sorghum phyllosphere microbiome.</title>
        <authorList>
            <person name="Shade A."/>
        </authorList>
    </citation>
    <scope>NUCLEOTIDE SEQUENCE [LARGE SCALE GENOMIC DNA]</scope>
    <source>
        <strain evidence="3">SORGH_AS_0422</strain>
    </source>
</reference>
<keyword evidence="1" id="KW-0472">Membrane</keyword>
<evidence type="ECO:0000313" key="3">
    <source>
        <dbReference type="Proteomes" id="UP001258315"/>
    </source>
</evidence>
<proteinExistence type="predicted"/>
<dbReference type="CDD" id="cd21809">
    <property type="entry name" value="ABC-2_lan_permease-like"/>
    <property type="match status" value="1"/>
</dbReference>
<organism evidence="2 3">
    <name type="scientific">Mucilaginibacter terrae</name>
    <dbReference type="NCBI Taxonomy" id="1955052"/>
    <lineage>
        <taxon>Bacteria</taxon>
        <taxon>Pseudomonadati</taxon>
        <taxon>Bacteroidota</taxon>
        <taxon>Sphingobacteriia</taxon>
        <taxon>Sphingobacteriales</taxon>
        <taxon>Sphingobacteriaceae</taxon>
        <taxon>Mucilaginibacter</taxon>
    </lineage>
</organism>
<protein>
    <recommendedName>
        <fullName evidence="4">ABC transporter permease</fullName>
    </recommendedName>
</protein>